<protein>
    <recommendedName>
        <fullName evidence="7">3-phosphoshikimate 1-carboxyvinyltransferase</fullName>
        <ecNumber evidence="7">2.5.1.19</ecNumber>
    </recommendedName>
    <alternativeName>
        <fullName evidence="7">5-enolpyruvylshikimate-3-phosphate synthase</fullName>
        <shortName evidence="7">EPSP synthase</shortName>
        <shortName evidence="7">EPSPS</shortName>
    </alternativeName>
</protein>
<comment type="subcellular location">
    <subcellularLocation>
        <location evidence="7">Cytoplasm</location>
    </subcellularLocation>
</comment>
<dbReference type="Gene3D" id="3.65.10.10">
    <property type="entry name" value="Enolpyruvate transferase domain"/>
    <property type="match status" value="2"/>
</dbReference>
<dbReference type="GO" id="GO:0009423">
    <property type="term" value="P:chorismate biosynthetic process"/>
    <property type="evidence" value="ECO:0007669"/>
    <property type="project" value="UniProtKB-UniRule"/>
</dbReference>
<dbReference type="GO" id="GO:0008652">
    <property type="term" value="P:amino acid biosynthetic process"/>
    <property type="evidence" value="ECO:0007669"/>
    <property type="project" value="UniProtKB-KW"/>
</dbReference>
<keyword evidence="3 7" id="KW-0028">Amino-acid biosynthesis</keyword>
<dbReference type="EMBL" id="FTOO01000010">
    <property type="protein sequence ID" value="SIT03459.1"/>
    <property type="molecule type" value="Genomic_DNA"/>
</dbReference>
<dbReference type="GO" id="GO:0003866">
    <property type="term" value="F:3-phosphoshikimate 1-carboxyvinyltransferase activity"/>
    <property type="evidence" value="ECO:0007669"/>
    <property type="project" value="UniProtKB-UniRule"/>
</dbReference>
<evidence type="ECO:0000256" key="3">
    <source>
        <dbReference type="ARBA" id="ARBA00022605"/>
    </source>
</evidence>
<feature type="binding site" evidence="7">
    <location>
        <position position="191"/>
    </location>
    <ligand>
        <name>phosphoenolpyruvate</name>
        <dbReference type="ChEBI" id="CHEBI:58702"/>
    </ligand>
</feature>
<proteinExistence type="inferred from homology"/>
<keyword evidence="5 7" id="KW-0057">Aromatic amino acid biosynthesis</keyword>
<dbReference type="InterPro" id="IPR023193">
    <property type="entry name" value="EPSP_synthase_CS"/>
</dbReference>
<feature type="binding site" evidence="7">
    <location>
        <position position="191"/>
    </location>
    <ligand>
        <name>3-phosphoshikimate</name>
        <dbReference type="ChEBI" id="CHEBI:145989"/>
    </ligand>
</feature>
<feature type="binding site" evidence="7">
    <location>
        <position position="143"/>
    </location>
    <ligand>
        <name>phosphoenolpyruvate</name>
        <dbReference type="ChEBI" id="CHEBI:58702"/>
    </ligand>
</feature>
<evidence type="ECO:0000256" key="6">
    <source>
        <dbReference type="ARBA" id="ARBA00044633"/>
    </source>
</evidence>
<comment type="similarity">
    <text evidence="2 7">Belongs to the EPSP synthase family.</text>
</comment>
<sequence>MRMDAKHGADLEARSPWALEGYRLARVGPMPGRVDADVRVPGSKSVTNRALVIAALADGESVLSGILQSDDAYWCIEALRSLGVRVDVEGDRVRIQGANGRFPASRTAVYTGAGGTTARFLTAALAASSGEYEIRGSRRMNERPMGELFRALRTLGADIVPLERPETLPIRLRARGLSGGAVEMSGAQSSQFVSGVLIAAPYAKAPTEVRIVDHIVQHAYVEITLDMMRDFGARCSADDELTSISVEPCGYRGRAYDIEADASTACYFFAAAAATGGRVRVTNLTQNTRQPDVHFVDVLAKMGCDVKSSRAGIEVRGPEKLRGGFSISMKEMSDQTLTLAFLAPLADGPIEITGVGHIRHHESDRLRVIVETLSRLGVRAEEREDGVRIEPGTPRRAVLASYDDHRVAMALSVLALGADGLEIEDPGCVSKTCPTFFDHLRALGVPVELVP</sequence>
<feature type="active site" description="Proton acceptor" evidence="7">
    <location>
        <position position="334"/>
    </location>
</feature>
<dbReference type="PIRSF" id="PIRSF000505">
    <property type="entry name" value="EPSPS"/>
    <property type="match status" value="1"/>
</dbReference>
<dbReference type="GO" id="GO:0009073">
    <property type="term" value="P:aromatic amino acid family biosynthetic process"/>
    <property type="evidence" value="ECO:0007669"/>
    <property type="project" value="UniProtKB-KW"/>
</dbReference>
<feature type="binding site" evidence="7">
    <location>
        <position position="406"/>
    </location>
    <ligand>
        <name>phosphoenolpyruvate</name>
        <dbReference type="ChEBI" id="CHEBI:58702"/>
    </ligand>
</feature>
<evidence type="ECO:0000256" key="1">
    <source>
        <dbReference type="ARBA" id="ARBA00004811"/>
    </source>
</evidence>
<dbReference type="PANTHER" id="PTHR21090:SF5">
    <property type="entry name" value="PENTAFUNCTIONAL AROM POLYPEPTIDE"/>
    <property type="match status" value="1"/>
</dbReference>
<feature type="binding site" evidence="7">
    <location>
        <position position="334"/>
    </location>
    <ligand>
        <name>3-phosphoshikimate</name>
        <dbReference type="ChEBI" id="CHEBI:145989"/>
    </ligand>
</feature>
<comment type="subunit">
    <text evidence="7">Monomer.</text>
</comment>
<dbReference type="GO" id="GO:0005737">
    <property type="term" value="C:cytoplasm"/>
    <property type="evidence" value="ECO:0007669"/>
    <property type="project" value="UniProtKB-SubCell"/>
</dbReference>
<dbReference type="CDD" id="cd01556">
    <property type="entry name" value="EPSP_synthase"/>
    <property type="match status" value="1"/>
</dbReference>
<dbReference type="PANTHER" id="PTHR21090">
    <property type="entry name" value="AROM/DEHYDROQUINATE SYNTHASE"/>
    <property type="match status" value="1"/>
</dbReference>
<dbReference type="EC" id="2.5.1.19" evidence="7"/>
<dbReference type="UniPathway" id="UPA00053">
    <property type="reaction ID" value="UER00089"/>
</dbReference>
<feature type="binding site" evidence="7">
    <location>
        <position position="189"/>
    </location>
    <ligand>
        <name>3-phosphoshikimate</name>
        <dbReference type="ChEBI" id="CHEBI:145989"/>
    </ligand>
</feature>
<gene>
    <name evidence="7" type="primary">aroA</name>
    <name evidence="9" type="ORF">SAMN05421799_11079</name>
</gene>
<dbReference type="STRING" id="252246.SAMN05421799_11079"/>
<organism evidence="9 10">
    <name type="scientific">Alicyclobacillus vulcanalis</name>
    <dbReference type="NCBI Taxonomy" id="252246"/>
    <lineage>
        <taxon>Bacteria</taxon>
        <taxon>Bacillati</taxon>
        <taxon>Bacillota</taxon>
        <taxon>Bacilli</taxon>
        <taxon>Bacillales</taxon>
        <taxon>Alicyclobacillaceae</taxon>
        <taxon>Alicyclobacillus</taxon>
    </lineage>
</organism>
<dbReference type="InterPro" id="IPR013792">
    <property type="entry name" value="RNA3'P_cycl/enolpyr_Trfase_a/b"/>
</dbReference>
<dbReference type="InterPro" id="IPR036968">
    <property type="entry name" value="Enolpyruvate_Tfrase_sf"/>
</dbReference>
<feature type="binding site" evidence="7">
    <location>
        <position position="44"/>
    </location>
    <ligand>
        <name>phosphoenolpyruvate</name>
        <dbReference type="ChEBI" id="CHEBI:58702"/>
    </ligand>
</feature>
<comment type="function">
    <text evidence="7">Catalyzes the transfer of the enolpyruvyl moiety of phosphoenolpyruvate (PEP) to the 5-hydroxyl of shikimate-3-phosphate (S3P) to produce enolpyruvyl shikimate-3-phosphate and inorganic phosphate.</text>
</comment>
<feature type="binding site" evidence="7">
    <location>
        <position position="190"/>
    </location>
    <ligand>
        <name>3-phosphoshikimate</name>
        <dbReference type="ChEBI" id="CHEBI:145989"/>
    </ligand>
</feature>
<comment type="catalytic activity">
    <reaction evidence="6">
        <text>3-phosphoshikimate + phosphoenolpyruvate = 5-O-(1-carboxyvinyl)-3-phosphoshikimate + phosphate</text>
        <dbReference type="Rhea" id="RHEA:21256"/>
        <dbReference type="ChEBI" id="CHEBI:43474"/>
        <dbReference type="ChEBI" id="CHEBI:57701"/>
        <dbReference type="ChEBI" id="CHEBI:58702"/>
        <dbReference type="ChEBI" id="CHEBI:145989"/>
        <dbReference type="EC" id="2.5.1.19"/>
    </reaction>
    <physiologicalReaction direction="left-to-right" evidence="6">
        <dbReference type="Rhea" id="RHEA:21257"/>
    </physiologicalReaction>
</comment>
<dbReference type="Proteomes" id="UP000186156">
    <property type="component" value="Unassembled WGS sequence"/>
</dbReference>
<evidence type="ECO:0000256" key="4">
    <source>
        <dbReference type="ARBA" id="ARBA00022679"/>
    </source>
</evidence>
<feature type="binding site" evidence="7">
    <location>
        <position position="44"/>
    </location>
    <ligand>
        <name>3-phosphoshikimate</name>
        <dbReference type="ChEBI" id="CHEBI:145989"/>
    </ligand>
</feature>
<name>A0A1N7NZ18_9BACL</name>
<dbReference type="HAMAP" id="MF_00210">
    <property type="entry name" value="EPSP_synth"/>
    <property type="match status" value="1"/>
</dbReference>
<dbReference type="NCBIfam" id="TIGR01356">
    <property type="entry name" value="aroA"/>
    <property type="match status" value="1"/>
</dbReference>
<feature type="domain" description="Enolpyruvate transferase" evidence="8">
    <location>
        <begin position="31"/>
        <end position="440"/>
    </location>
</feature>
<keyword evidence="7" id="KW-0963">Cytoplasm</keyword>
<evidence type="ECO:0000313" key="10">
    <source>
        <dbReference type="Proteomes" id="UP000186156"/>
    </source>
</evidence>
<dbReference type="AlphaFoldDB" id="A0A1N7NZ18"/>
<feature type="binding site" evidence="7">
    <location>
        <position position="361"/>
    </location>
    <ligand>
        <name>3-phosphoshikimate</name>
        <dbReference type="ChEBI" id="CHEBI:145989"/>
    </ligand>
</feature>
<evidence type="ECO:0000259" key="8">
    <source>
        <dbReference type="Pfam" id="PF00275"/>
    </source>
</evidence>
<evidence type="ECO:0000256" key="2">
    <source>
        <dbReference type="ARBA" id="ARBA00009948"/>
    </source>
</evidence>
<dbReference type="InterPro" id="IPR001986">
    <property type="entry name" value="Enolpyruvate_Tfrase_dom"/>
</dbReference>
<feature type="binding site" evidence="7">
    <location>
        <position position="115"/>
    </location>
    <ligand>
        <name>phosphoenolpyruvate</name>
        <dbReference type="ChEBI" id="CHEBI:58702"/>
    </ligand>
</feature>
<dbReference type="Pfam" id="PF00275">
    <property type="entry name" value="EPSP_synthase"/>
    <property type="match status" value="1"/>
</dbReference>
<feature type="binding site" evidence="7">
    <location>
        <position position="431"/>
    </location>
    <ligand>
        <name>phosphoenolpyruvate</name>
        <dbReference type="ChEBI" id="CHEBI:58702"/>
    </ligand>
</feature>
<evidence type="ECO:0000313" key="9">
    <source>
        <dbReference type="EMBL" id="SIT03459.1"/>
    </source>
</evidence>
<feature type="binding site" evidence="7">
    <location>
        <position position="49"/>
    </location>
    <ligand>
        <name>3-phosphoshikimate</name>
        <dbReference type="ChEBI" id="CHEBI:145989"/>
    </ligand>
</feature>
<evidence type="ECO:0000256" key="7">
    <source>
        <dbReference type="HAMAP-Rule" id="MF_00210"/>
    </source>
</evidence>
<comment type="pathway">
    <text evidence="1 7">Metabolic intermediate biosynthesis; chorismate biosynthesis; chorismate from D-erythrose 4-phosphate and phosphoenolpyruvate: step 6/7.</text>
</comment>
<feature type="binding site" evidence="7">
    <location>
        <position position="45"/>
    </location>
    <ligand>
        <name>3-phosphoshikimate</name>
        <dbReference type="ChEBI" id="CHEBI:145989"/>
    </ligand>
</feature>
<keyword evidence="4 7" id="KW-0808">Transferase</keyword>
<accession>A0A1N7NZ18</accession>
<reference evidence="10" key="1">
    <citation type="submission" date="2017-01" db="EMBL/GenBank/DDBJ databases">
        <authorList>
            <person name="Varghese N."/>
            <person name="Submissions S."/>
        </authorList>
    </citation>
    <scope>NUCLEOTIDE SEQUENCE [LARGE SCALE GENOMIC DNA]</scope>
    <source>
        <strain evidence="10">DSM 16176</strain>
    </source>
</reference>
<feature type="binding site" evidence="7">
    <location>
        <position position="365"/>
    </location>
    <ligand>
        <name>phosphoenolpyruvate</name>
        <dbReference type="ChEBI" id="CHEBI:58702"/>
    </ligand>
</feature>
<dbReference type="PROSITE" id="PS00885">
    <property type="entry name" value="EPSP_SYNTHASE_2"/>
    <property type="match status" value="1"/>
</dbReference>
<evidence type="ECO:0000256" key="5">
    <source>
        <dbReference type="ARBA" id="ARBA00023141"/>
    </source>
</evidence>
<comment type="caution">
    <text evidence="7">Lacks conserved residue(s) required for the propagation of feature annotation.</text>
</comment>
<keyword evidence="10" id="KW-1185">Reference proteome</keyword>
<dbReference type="InterPro" id="IPR006264">
    <property type="entry name" value="EPSP_synthase"/>
</dbReference>
<dbReference type="SUPFAM" id="SSF55205">
    <property type="entry name" value="EPT/RTPC-like"/>
    <property type="match status" value="1"/>
</dbReference>